<dbReference type="RefSeq" id="WP_182848742.1">
    <property type="nucleotide sequence ID" value="NZ_BAAALP010000054.1"/>
</dbReference>
<dbReference type="AlphaFoldDB" id="A0A7W3LYT4"/>
<proteinExistence type="predicted"/>
<evidence type="ECO:0000256" key="2">
    <source>
        <dbReference type="SAM" id="Phobius"/>
    </source>
</evidence>
<keyword evidence="3" id="KW-0732">Signal</keyword>
<keyword evidence="2" id="KW-0472">Membrane</keyword>
<comment type="caution">
    <text evidence="4">The sequence shown here is derived from an EMBL/GenBank/DDBJ whole genome shotgun (WGS) entry which is preliminary data.</text>
</comment>
<accession>A0A7W3LYT4</accession>
<gene>
    <name evidence="4" type="ORF">HNR61_008558</name>
</gene>
<feature type="region of interest" description="Disordered" evidence="1">
    <location>
        <begin position="22"/>
        <end position="41"/>
    </location>
</feature>
<reference evidence="4 5" key="1">
    <citation type="submission" date="2020-08" db="EMBL/GenBank/DDBJ databases">
        <title>Genomic Encyclopedia of Type Strains, Phase IV (KMG-IV): sequencing the most valuable type-strain genomes for metagenomic binning, comparative biology and taxonomic classification.</title>
        <authorList>
            <person name="Goeker M."/>
        </authorList>
    </citation>
    <scope>NUCLEOTIDE SEQUENCE [LARGE SCALE GENOMIC DNA]</scope>
    <source>
        <strain evidence="4 5">DSM 44197</strain>
    </source>
</reference>
<evidence type="ECO:0000313" key="4">
    <source>
        <dbReference type="EMBL" id="MBA8956868.1"/>
    </source>
</evidence>
<dbReference type="EMBL" id="JACJIA010000018">
    <property type="protein sequence ID" value="MBA8956868.1"/>
    <property type="molecule type" value="Genomic_DNA"/>
</dbReference>
<organism evidence="4 5">
    <name type="scientific">Actinomadura namibiensis</name>
    <dbReference type="NCBI Taxonomy" id="182080"/>
    <lineage>
        <taxon>Bacteria</taxon>
        <taxon>Bacillati</taxon>
        <taxon>Actinomycetota</taxon>
        <taxon>Actinomycetes</taxon>
        <taxon>Streptosporangiales</taxon>
        <taxon>Thermomonosporaceae</taxon>
        <taxon>Actinomadura</taxon>
    </lineage>
</organism>
<evidence type="ECO:0000256" key="3">
    <source>
        <dbReference type="SAM" id="SignalP"/>
    </source>
</evidence>
<keyword evidence="2" id="KW-0812">Transmembrane</keyword>
<feature type="chain" id="PRO_5030762102" evidence="3">
    <location>
        <begin position="22"/>
        <end position="336"/>
    </location>
</feature>
<dbReference type="Gene3D" id="2.60.40.230">
    <property type="entry name" value="Neocarzinostatin-like"/>
    <property type="match status" value="1"/>
</dbReference>
<evidence type="ECO:0000313" key="5">
    <source>
        <dbReference type="Proteomes" id="UP000572680"/>
    </source>
</evidence>
<dbReference type="Proteomes" id="UP000572680">
    <property type="component" value="Unassembled WGS sequence"/>
</dbReference>
<protein>
    <submittedName>
        <fullName evidence="4">Uncharacterized protein</fullName>
    </submittedName>
</protein>
<keyword evidence="2" id="KW-1133">Transmembrane helix</keyword>
<feature type="transmembrane region" description="Helical" evidence="2">
    <location>
        <begin position="245"/>
        <end position="268"/>
    </location>
</feature>
<name>A0A7W3LYT4_ACTNM</name>
<keyword evidence="5" id="KW-1185">Reference proteome</keyword>
<evidence type="ECO:0000256" key="1">
    <source>
        <dbReference type="SAM" id="MobiDB-lite"/>
    </source>
</evidence>
<feature type="signal peptide" evidence="3">
    <location>
        <begin position="1"/>
        <end position="21"/>
    </location>
</feature>
<sequence>MRPRATAAALLLILTPVPAHAAAPGPGVSAEPGRAPAGTSLRVRGSAWTPGSTVQAEVCGANAVHGSADCDTPRAVTAMVAPAGTFEAGLTVGAPPASCPCVVRVTTFPGTAGPPATATAPLTLPGHPTGPVRKDVAPVRVDIVSAELTGGGRGEMFGGRPRRTLVLRVRNAGTQPITDAPLVVGWGAGTTPDSPLAAPGTGTIQPGRTATYRIPVELPRAASGRFVVGGRFAGTVPFTTSFSTYPWGLLGANALAALLLLLGVRLSLGRRAARRRRPAPAPAPGLDELLEHLGRAGYDRDELRAFLESRRSGPVDLAALDRYLKPGEPTVPERKG</sequence>